<evidence type="ECO:0000256" key="2">
    <source>
        <dbReference type="ARBA" id="ARBA00022771"/>
    </source>
</evidence>
<proteinExistence type="predicted"/>
<evidence type="ECO:0000256" key="4">
    <source>
        <dbReference type="PROSITE-ProRule" id="PRU00452"/>
    </source>
</evidence>
<evidence type="ECO:0000256" key="5">
    <source>
        <dbReference type="SAM" id="MobiDB-lite"/>
    </source>
</evidence>
<dbReference type="GO" id="GO:0061665">
    <property type="term" value="F:SUMO ligase activity"/>
    <property type="evidence" value="ECO:0007669"/>
    <property type="project" value="TreeGrafter"/>
</dbReference>
<sequence>MLPPKYVESPCFPIHSIVRRFDLTAGGGSVGTVMQRVGTQPPSMTRASDGGIIRGTMDLVLFPCQLGDPTRPTGWPPAGQQDFTVMVNESYVTSGFPRCPTRSASHRTLAGLPLSPFLPRAPDGTIAPEAQLKICVVSRGKWTATFLLAWCGVVEIDTVVERTVSRLIKEQRATPRQEDLSDSSSASASGVPGSVEDSDIDIDSGWVDDAVDGAKQPGGSGEVNGMVSSGCAADRTSGHDPGVDDGEAVVTLRCPLSYSRIQMAGRGRHCTHLACFDVVTFVKSCLRSNSWNCPICDGPILIDDVRMDRTVQAAIDSLGPDVYSVVLFGRGYKEWRRNDCVPCVSDDDDDECESTRGVDLSSDYHQSPLKSALE</sequence>
<dbReference type="AlphaFoldDB" id="G0UJF3"/>
<dbReference type="InterPro" id="IPR004181">
    <property type="entry name" value="Znf_MIZ"/>
</dbReference>
<gene>
    <name evidence="7" type="ORF">TCIL3000_2_820</name>
</gene>
<evidence type="ECO:0000259" key="6">
    <source>
        <dbReference type="PROSITE" id="PS51044"/>
    </source>
</evidence>
<evidence type="ECO:0000256" key="1">
    <source>
        <dbReference type="ARBA" id="ARBA00022723"/>
    </source>
</evidence>
<dbReference type="CDD" id="cd16650">
    <property type="entry name" value="SP-RING_PIAS-like"/>
    <property type="match status" value="1"/>
</dbReference>
<reference evidence="7" key="1">
    <citation type="journal article" date="2012" name="Proc. Natl. Acad. Sci. U.S.A.">
        <title>Antigenic diversity is generated by distinct evolutionary mechanisms in African trypanosome species.</title>
        <authorList>
            <person name="Jackson A.P."/>
            <person name="Berry A."/>
            <person name="Aslett M."/>
            <person name="Allison H.C."/>
            <person name="Burton P."/>
            <person name="Vavrova-Anderson J."/>
            <person name="Brown R."/>
            <person name="Browne H."/>
            <person name="Corton N."/>
            <person name="Hauser H."/>
            <person name="Gamble J."/>
            <person name="Gilderthorp R."/>
            <person name="Marcello L."/>
            <person name="McQuillan J."/>
            <person name="Otto T.D."/>
            <person name="Quail M.A."/>
            <person name="Sanders M.J."/>
            <person name="van Tonder A."/>
            <person name="Ginger M.L."/>
            <person name="Field M.C."/>
            <person name="Barry J.D."/>
            <person name="Hertz-Fowler C."/>
            <person name="Berriman M."/>
        </authorList>
    </citation>
    <scope>NUCLEOTIDE SEQUENCE</scope>
    <source>
        <strain evidence="7">IL3000</strain>
    </source>
</reference>
<organism evidence="7">
    <name type="scientific">Trypanosoma congolense (strain IL3000)</name>
    <dbReference type="NCBI Taxonomy" id="1068625"/>
    <lineage>
        <taxon>Eukaryota</taxon>
        <taxon>Discoba</taxon>
        <taxon>Euglenozoa</taxon>
        <taxon>Kinetoplastea</taxon>
        <taxon>Metakinetoplastina</taxon>
        <taxon>Trypanosomatida</taxon>
        <taxon>Trypanosomatidae</taxon>
        <taxon>Trypanosoma</taxon>
        <taxon>Nannomonas</taxon>
    </lineage>
</organism>
<feature type="domain" description="SP-RING-type" evidence="6">
    <location>
        <begin position="237"/>
        <end position="320"/>
    </location>
</feature>
<dbReference type="GO" id="GO:0016925">
    <property type="term" value="P:protein sumoylation"/>
    <property type="evidence" value="ECO:0007669"/>
    <property type="project" value="TreeGrafter"/>
</dbReference>
<dbReference type="EMBL" id="HE575315">
    <property type="protein sequence ID" value="CCC89506.1"/>
    <property type="molecule type" value="Genomic_DNA"/>
</dbReference>
<protein>
    <recommendedName>
        <fullName evidence="6">SP-RING-type domain-containing protein</fullName>
    </recommendedName>
</protein>
<name>G0UJF3_TRYCI</name>
<dbReference type="VEuPathDB" id="TriTrypDB:TcIL3000_2_820"/>
<dbReference type="GO" id="GO:0008270">
    <property type="term" value="F:zinc ion binding"/>
    <property type="evidence" value="ECO:0007669"/>
    <property type="project" value="UniProtKB-KW"/>
</dbReference>
<keyword evidence="3" id="KW-0862">Zinc</keyword>
<dbReference type="PANTHER" id="PTHR10782">
    <property type="entry name" value="ZINC FINGER MIZ DOMAIN-CONTAINING PROTEIN"/>
    <property type="match status" value="1"/>
</dbReference>
<dbReference type="InterPro" id="IPR013083">
    <property type="entry name" value="Znf_RING/FYVE/PHD"/>
</dbReference>
<feature type="compositionally biased region" description="Low complexity" evidence="5">
    <location>
        <begin position="182"/>
        <end position="195"/>
    </location>
</feature>
<dbReference type="Pfam" id="PF02891">
    <property type="entry name" value="zf-MIZ"/>
    <property type="match status" value="1"/>
</dbReference>
<dbReference type="GO" id="GO:0000785">
    <property type="term" value="C:chromatin"/>
    <property type="evidence" value="ECO:0007669"/>
    <property type="project" value="TreeGrafter"/>
</dbReference>
<accession>G0UJF3</accession>
<dbReference type="Gene3D" id="3.30.40.10">
    <property type="entry name" value="Zinc/RING finger domain, C3HC4 (zinc finger)"/>
    <property type="match status" value="1"/>
</dbReference>
<keyword evidence="2 4" id="KW-0863">Zinc-finger</keyword>
<evidence type="ECO:0000256" key="3">
    <source>
        <dbReference type="ARBA" id="ARBA00022833"/>
    </source>
</evidence>
<dbReference type="PANTHER" id="PTHR10782:SF96">
    <property type="entry name" value="SP-RING-TYPE DOMAIN-CONTAINING PROTEIN"/>
    <property type="match status" value="1"/>
</dbReference>
<evidence type="ECO:0000313" key="7">
    <source>
        <dbReference type="EMBL" id="CCC89506.1"/>
    </source>
</evidence>
<feature type="region of interest" description="Disordered" evidence="5">
    <location>
        <begin position="346"/>
        <end position="374"/>
    </location>
</feature>
<dbReference type="PROSITE" id="PS51044">
    <property type="entry name" value="ZF_SP_RING"/>
    <property type="match status" value="1"/>
</dbReference>
<feature type="compositionally biased region" description="Polar residues" evidence="5">
    <location>
        <begin position="363"/>
        <end position="374"/>
    </location>
</feature>
<feature type="region of interest" description="Disordered" evidence="5">
    <location>
        <begin position="172"/>
        <end position="198"/>
    </location>
</feature>
<keyword evidence="1" id="KW-0479">Metal-binding</keyword>